<keyword evidence="1" id="KW-1133">Transmembrane helix</keyword>
<organism evidence="2">
    <name type="scientific">OCS116 cluster bacterium</name>
    <dbReference type="NCBI Taxonomy" id="2030921"/>
    <lineage>
        <taxon>Bacteria</taxon>
        <taxon>Pseudomonadati</taxon>
        <taxon>Pseudomonadota</taxon>
        <taxon>Alphaproteobacteria</taxon>
        <taxon>OCS116 cluster</taxon>
    </lineage>
</organism>
<evidence type="ECO:0000256" key="1">
    <source>
        <dbReference type="SAM" id="Phobius"/>
    </source>
</evidence>
<feature type="unsure residue" description="D or N" evidence="2">
    <location>
        <position position="49"/>
    </location>
</feature>
<keyword evidence="1" id="KW-0472">Membrane</keyword>
<name>A0A2A4Z7S6_9PROT</name>
<dbReference type="EMBL" id="NVUS01000003">
    <property type="protein sequence ID" value="PCJ03025.1"/>
    <property type="molecule type" value="Genomic_DNA"/>
</dbReference>
<gene>
    <name evidence="2" type="ORF">COB13_03545</name>
</gene>
<feature type="transmembrane region" description="Helical" evidence="1">
    <location>
        <begin position="193"/>
        <end position="212"/>
    </location>
</feature>
<feature type="transmembrane region" description="Helical" evidence="1">
    <location>
        <begin position="57"/>
        <end position="82"/>
    </location>
</feature>
<feature type="transmembrane region" description="Helical" evidence="1">
    <location>
        <begin position="108"/>
        <end position="137"/>
    </location>
</feature>
<comment type="caution">
    <text evidence="2">The sequence shown here is derived from an EMBL/GenBank/DDBJ whole genome shotgun (WGS) entry which is preliminary data.</text>
</comment>
<protein>
    <submittedName>
        <fullName evidence="2">Uncharacterized protein</fullName>
    </submittedName>
</protein>
<proteinExistence type="predicted"/>
<feature type="transmembrane region" description="Helical" evidence="1">
    <location>
        <begin position="157"/>
        <end position="181"/>
    </location>
</feature>
<dbReference type="AlphaFoldDB" id="A0A2A4Z7S6"/>
<evidence type="ECO:0000313" key="2">
    <source>
        <dbReference type="EMBL" id="PCJ03025.1"/>
    </source>
</evidence>
<reference key="1">
    <citation type="submission" date="2017-08" db="EMBL/GenBank/DDBJ databases">
        <title>A dynamic microbial community with high functional redundancy inhabits the cold, oxic subseafloor aquifer.</title>
        <authorList>
            <person name="Tully B.J."/>
            <person name="Wheat C.G."/>
            <person name="Glazer B.T."/>
            <person name="Huber J.A."/>
        </authorList>
    </citation>
    <scope>NUCLEOTIDE SEQUENCE [LARGE SCALE GENOMIC DNA]</scope>
</reference>
<keyword evidence="1" id="KW-0812">Transmembrane</keyword>
<sequence length="311" mass="35277">MNIKADIAIVKKELIEHKGSLFTAPAILVALFFVLVTFQTLLLGFEDFDHVVPFHEVFIMAFVASMAFFSIYMLITLFFYYADAFSADRKNNGLLFWKSLPISDLRILLLKLLTGTLVIPLIILCWVVVSSVASYFIGLINYNEFSGVIAPWTALSTLLQLFAYLAVALVIVLLWLAPFYAWVAMLSVFFKKWAIALAFVIPLVLIAVEEIFSFDAFQTSFVADFISQRFKGIVDHSIASDAAFNSRMSDMDFEFDSDNDLRGAVIFLERLPDMLWHFISHVRWISLLGGLAVSGLFVYIGSEYRRRFIQG</sequence>
<accession>A0A2A4Z7S6</accession>
<feature type="transmembrane region" description="Helical" evidence="1">
    <location>
        <begin position="281"/>
        <end position="300"/>
    </location>
</feature>
<reference evidence="2" key="2">
    <citation type="journal article" date="2018" name="ISME J.">
        <title>A dynamic microbial community with high functional redundancy inhabits the cold, oxic subseafloor aquifer.</title>
        <authorList>
            <person name="Tully B.J."/>
            <person name="Wheat C.G."/>
            <person name="Glazer B.T."/>
            <person name="Huber J.A."/>
        </authorList>
    </citation>
    <scope>NUCLEOTIDE SEQUENCE</scope>
    <source>
        <strain evidence="2">NORP83</strain>
    </source>
</reference>
<feature type="transmembrane region" description="Helical" evidence="1">
    <location>
        <begin position="21"/>
        <end position="45"/>
    </location>
</feature>